<gene>
    <name evidence="8" type="ORF">BWZ43_16035</name>
</gene>
<dbReference type="PANTHER" id="PTHR43077:SF5">
    <property type="entry name" value="PHAGE INFECTION PROTEIN"/>
    <property type="match status" value="1"/>
</dbReference>
<feature type="transmembrane region" description="Helical" evidence="5">
    <location>
        <begin position="755"/>
        <end position="775"/>
    </location>
</feature>
<feature type="domain" description="Sey1/RHD3-like three-helix bundle" evidence="7">
    <location>
        <begin position="295"/>
        <end position="467"/>
    </location>
</feature>
<dbReference type="Gene3D" id="3.40.1710.10">
    <property type="entry name" value="abc type-2 transporter like domain"/>
    <property type="match status" value="1"/>
</dbReference>
<evidence type="ECO:0008006" key="10">
    <source>
        <dbReference type="Google" id="ProtNLM"/>
    </source>
</evidence>
<dbReference type="InterPro" id="IPR046758">
    <property type="entry name" value="Sey1/RHD3-like_3HB"/>
</dbReference>
<dbReference type="RefSeq" id="WP_078110686.1">
    <property type="nucleotide sequence ID" value="NZ_CP065424.1"/>
</dbReference>
<keyword evidence="4 5" id="KW-0472">Membrane</keyword>
<evidence type="ECO:0000259" key="6">
    <source>
        <dbReference type="Pfam" id="PF12698"/>
    </source>
</evidence>
<evidence type="ECO:0000259" key="7">
    <source>
        <dbReference type="Pfam" id="PF20428"/>
    </source>
</evidence>
<accession>A0A8E2I9I8</accession>
<dbReference type="PANTHER" id="PTHR43077">
    <property type="entry name" value="TRANSPORT PERMEASE YVFS-RELATED"/>
    <property type="match status" value="1"/>
</dbReference>
<feature type="domain" description="ABC-2 type transporter transmembrane" evidence="6">
    <location>
        <begin position="23"/>
        <end position="157"/>
    </location>
</feature>
<feature type="transmembrane region" description="Helical" evidence="5">
    <location>
        <begin position="597"/>
        <end position="617"/>
    </location>
</feature>
<sequence length="791" mass="86133">MKGSLFFAELKGIVRHPMSLIQIVAIILVPILYAGMFIWAFWDPYGQLEKLPVAVVNHDQGAAMDEEKLEIGDKLVENLKEKKDMDFHFVKKDEAYKGLNDQKYYMVIEIPKDFSKNATTLLDKNPKHLQLKYVQNQGANYTTSKIGESAMTKIKDAVSKEVSETYSEEMFKAIKKMGDGFTTASDGASELNDGAIKLGDGSKEIKENLELLASSAIEFKDGVVTAQTGAGELSKGSHDLADGLNQLNDGGQQLYDASKDMQSGTNQLTNGIQQSKQALGQLNQGMPELVNGTKKVQGGLEQFKTELPPTIAKAFSSQLASSAKSLNDGMNQLQTQLETQLSSQISNQVVQQQKKQMEQLFSSLEGKVDENVLTQLKAQMTANADSQAKELENQLSSGIHQGMDQGFNAFKSQVNEQMTGNPDQIEQQIKSQTDPTFDQLITGISTINDNQVKVQNGIEQLAKGSTLLSDGAAKLQAGQNQYIDSLGLFTSKIGDAAQGANKVSDGANSLNSGLGQLADGSAKIADGTHQLADGSKELHDGANKLQDGTKEMKDKLADASKDANEVQGSKKQYDMMSDPINLNKEAKNKVPNYGTGLTPYFLSLGLFVGGLLLTVIYQVREPATEPKNGFSWFLGKYGIMAGVGILQSLIAVWIIISWVGVEVTNIPLFIVAAIVTSLTYMALIQFFVATLDNPGRYIAIIILILQLTSSAGTFPLELLPKFLQGVHQALPMTYSLQAFKDVVSNGDYSSMWHNLGVLAIYMISFLVLSLGYFIIKSKKNHKNSMNEEVTA</sequence>
<evidence type="ECO:0000256" key="1">
    <source>
        <dbReference type="ARBA" id="ARBA00004141"/>
    </source>
</evidence>
<feature type="transmembrane region" description="Helical" evidence="5">
    <location>
        <begin position="637"/>
        <end position="660"/>
    </location>
</feature>
<evidence type="ECO:0000313" key="9">
    <source>
        <dbReference type="Proteomes" id="UP000189761"/>
    </source>
</evidence>
<evidence type="ECO:0000256" key="2">
    <source>
        <dbReference type="ARBA" id="ARBA00022692"/>
    </source>
</evidence>
<dbReference type="InterPro" id="IPR051328">
    <property type="entry name" value="T7SS_ABC-Transporter"/>
</dbReference>
<name>A0A8E2I9I8_9BACI</name>
<dbReference type="NCBIfam" id="TIGR03057">
    <property type="entry name" value="xxxLxxG_by_4"/>
    <property type="match status" value="2"/>
</dbReference>
<evidence type="ECO:0000256" key="3">
    <source>
        <dbReference type="ARBA" id="ARBA00022989"/>
    </source>
</evidence>
<dbReference type="Proteomes" id="UP000189761">
    <property type="component" value="Unassembled WGS sequence"/>
</dbReference>
<dbReference type="InterPro" id="IPR017500">
    <property type="entry name" value="Phage_infect_YhgE_N"/>
</dbReference>
<dbReference type="Pfam" id="PF20428">
    <property type="entry name" value="Sey1_3HB"/>
    <property type="match status" value="1"/>
</dbReference>
<keyword evidence="3 5" id="KW-1133">Transmembrane helix</keyword>
<dbReference type="GO" id="GO:0140359">
    <property type="term" value="F:ABC-type transporter activity"/>
    <property type="evidence" value="ECO:0007669"/>
    <property type="project" value="InterPro"/>
</dbReference>
<dbReference type="InterPro" id="IPR023908">
    <property type="entry name" value="xxxLxxG_rpt"/>
</dbReference>
<reference evidence="8 9" key="1">
    <citation type="submission" date="2017-01" db="EMBL/GenBank/DDBJ databases">
        <title>Draft genome sequence of Bacillus oleronius.</title>
        <authorList>
            <person name="Allam M."/>
        </authorList>
    </citation>
    <scope>NUCLEOTIDE SEQUENCE [LARGE SCALE GENOMIC DNA]</scope>
    <source>
        <strain evidence="8 9">DSM 9356</strain>
    </source>
</reference>
<proteinExistence type="predicted"/>
<dbReference type="Gene3D" id="1.10.287.950">
    <property type="entry name" value="Methyl-accepting chemotaxis protein"/>
    <property type="match status" value="2"/>
</dbReference>
<feature type="domain" description="ABC-2 type transporter transmembrane" evidence="6">
    <location>
        <begin position="550"/>
        <end position="770"/>
    </location>
</feature>
<dbReference type="GO" id="GO:0016020">
    <property type="term" value="C:membrane"/>
    <property type="evidence" value="ECO:0007669"/>
    <property type="project" value="UniProtKB-SubCell"/>
</dbReference>
<comment type="caution">
    <text evidence="8">The sequence shown here is derived from an EMBL/GenBank/DDBJ whole genome shotgun (WGS) entry which is preliminary data.</text>
</comment>
<dbReference type="InterPro" id="IPR017501">
    <property type="entry name" value="Phage_infect_YhgE_C"/>
</dbReference>
<dbReference type="NCBIfam" id="TIGR03062">
    <property type="entry name" value="pip_yhgE_Cterm"/>
    <property type="match status" value="1"/>
</dbReference>
<dbReference type="NCBIfam" id="TIGR03061">
    <property type="entry name" value="pip_yhgE_Nterm"/>
    <property type="match status" value="1"/>
</dbReference>
<evidence type="ECO:0000256" key="5">
    <source>
        <dbReference type="SAM" id="Phobius"/>
    </source>
</evidence>
<keyword evidence="2 5" id="KW-0812">Transmembrane</keyword>
<dbReference type="Pfam" id="PF12698">
    <property type="entry name" value="ABC2_membrane_3"/>
    <property type="match status" value="2"/>
</dbReference>
<dbReference type="AlphaFoldDB" id="A0A8E2I9I8"/>
<dbReference type="EMBL" id="MTLA01000199">
    <property type="protein sequence ID" value="OOP67393.1"/>
    <property type="molecule type" value="Genomic_DNA"/>
</dbReference>
<keyword evidence="9" id="KW-1185">Reference proteome</keyword>
<dbReference type="InterPro" id="IPR013525">
    <property type="entry name" value="ABC2_TM"/>
</dbReference>
<feature type="transmembrane region" description="Helical" evidence="5">
    <location>
        <begin position="697"/>
        <end position="716"/>
    </location>
</feature>
<evidence type="ECO:0000313" key="8">
    <source>
        <dbReference type="EMBL" id="OOP67393.1"/>
    </source>
</evidence>
<feature type="transmembrane region" description="Helical" evidence="5">
    <location>
        <begin position="20"/>
        <end position="42"/>
    </location>
</feature>
<comment type="subcellular location">
    <subcellularLocation>
        <location evidence="1">Membrane</location>
        <topology evidence="1">Multi-pass membrane protein</topology>
    </subcellularLocation>
</comment>
<organism evidence="8 9">
    <name type="scientific">Heyndrickxia oleronia</name>
    <dbReference type="NCBI Taxonomy" id="38875"/>
    <lineage>
        <taxon>Bacteria</taxon>
        <taxon>Bacillati</taxon>
        <taxon>Bacillota</taxon>
        <taxon>Bacilli</taxon>
        <taxon>Bacillales</taxon>
        <taxon>Bacillaceae</taxon>
        <taxon>Heyndrickxia</taxon>
    </lineage>
</organism>
<evidence type="ECO:0000256" key="4">
    <source>
        <dbReference type="ARBA" id="ARBA00023136"/>
    </source>
</evidence>
<feature type="transmembrane region" description="Helical" evidence="5">
    <location>
        <begin position="666"/>
        <end position="690"/>
    </location>
</feature>
<protein>
    <recommendedName>
        <fullName evidence="10">YhgE/Pip domain-containing protein</fullName>
    </recommendedName>
</protein>